<dbReference type="Proteomes" id="UP000887577">
    <property type="component" value="Unplaced"/>
</dbReference>
<sequence length="238" mass="26466">MMGTKIALIFFFFACFEAINADENCTQEDLQKITDCYSEANNGDVPFLTEIVAPMFTLNATKDYWMPICESKTKLNGCIGKERIQKCFTIQNVIGLPFSPIETAAKIIIASFLEIDHTCESILKFSEEELKCLSNLYETVPELCKSTSFECEDINAAMNCTVQNAYDQCGKSVGCFNQKSAVLQMCYVNIVCENCIDISAVNNPIIHLCGDSDETKVEEKLEVTTSESPDSMNTTTMA</sequence>
<dbReference type="AlphaFoldDB" id="A0A914YDQ4"/>
<reference evidence="3" key="1">
    <citation type="submission" date="2022-11" db="UniProtKB">
        <authorList>
            <consortium name="WormBaseParasite"/>
        </authorList>
    </citation>
    <scope>IDENTIFICATION</scope>
</reference>
<keyword evidence="1" id="KW-0732">Signal</keyword>
<organism evidence="2 3">
    <name type="scientific">Panagrolaimus superbus</name>
    <dbReference type="NCBI Taxonomy" id="310955"/>
    <lineage>
        <taxon>Eukaryota</taxon>
        <taxon>Metazoa</taxon>
        <taxon>Ecdysozoa</taxon>
        <taxon>Nematoda</taxon>
        <taxon>Chromadorea</taxon>
        <taxon>Rhabditida</taxon>
        <taxon>Tylenchina</taxon>
        <taxon>Panagrolaimomorpha</taxon>
        <taxon>Panagrolaimoidea</taxon>
        <taxon>Panagrolaimidae</taxon>
        <taxon>Panagrolaimus</taxon>
    </lineage>
</organism>
<proteinExistence type="predicted"/>
<evidence type="ECO:0000313" key="3">
    <source>
        <dbReference type="WBParaSite" id="PSU_v2.g15566.t1"/>
    </source>
</evidence>
<evidence type="ECO:0000256" key="1">
    <source>
        <dbReference type="SAM" id="SignalP"/>
    </source>
</evidence>
<dbReference type="WBParaSite" id="PSU_v2.g15566.t1">
    <property type="protein sequence ID" value="PSU_v2.g15566.t1"/>
    <property type="gene ID" value="PSU_v2.g15566"/>
</dbReference>
<feature type="signal peptide" evidence="1">
    <location>
        <begin position="1"/>
        <end position="21"/>
    </location>
</feature>
<feature type="chain" id="PRO_5037317840" evidence="1">
    <location>
        <begin position="22"/>
        <end position="238"/>
    </location>
</feature>
<keyword evidence="2" id="KW-1185">Reference proteome</keyword>
<name>A0A914YDQ4_9BILA</name>
<evidence type="ECO:0000313" key="2">
    <source>
        <dbReference type="Proteomes" id="UP000887577"/>
    </source>
</evidence>
<protein>
    <submittedName>
        <fullName evidence="3">Uncharacterized protein</fullName>
    </submittedName>
</protein>
<accession>A0A914YDQ4</accession>